<sequence>MNTDNPFAHNPIPPDSATYLSSDATMSTDSRLLPGDLPQAPATLAAKFQELEAREHRISEMWAKIQNWEANIENLRLRADTAEEQARHLAQQLASAEERALTAETYISHNGQQAHPIESRGNSPYNPLLEMFASDADSSMRHEPEPESPAQETILPRRGKEREWFPGGIDEQTQDADDEDTDEEDRDAVMDQLQPSKAVNFATMNFPRSIIGAGPSLRMKATTGQENAATLSFNARVRQGFGEIPSVPVNIIGSQGPNSSLEQVLVVLTGCVAKLTEQMSHLSGSGSGIDQVQRKKKYGAPRTTLFKLPPQRHTTPQRNDQLKAVRETTWPEAIAAHGKNKFLLWG</sequence>
<accession>A0A067S7E3</accession>
<feature type="coiled-coil region" evidence="1">
    <location>
        <begin position="65"/>
        <end position="99"/>
    </location>
</feature>
<keyword evidence="1" id="KW-0175">Coiled coil</keyword>
<name>A0A067S7E3_GALM3</name>
<evidence type="ECO:0000313" key="4">
    <source>
        <dbReference type="Proteomes" id="UP000027222"/>
    </source>
</evidence>
<feature type="compositionally biased region" description="Acidic residues" evidence="2">
    <location>
        <begin position="172"/>
        <end position="185"/>
    </location>
</feature>
<evidence type="ECO:0000256" key="1">
    <source>
        <dbReference type="SAM" id="Coils"/>
    </source>
</evidence>
<dbReference type="Proteomes" id="UP000027222">
    <property type="component" value="Unassembled WGS sequence"/>
</dbReference>
<feature type="region of interest" description="Disordered" evidence="2">
    <location>
        <begin position="109"/>
        <end position="185"/>
    </location>
</feature>
<protein>
    <submittedName>
        <fullName evidence="3">Uncharacterized protein</fullName>
    </submittedName>
</protein>
<reference evidence="4" key="1">
    <citation type="journal article" date="2014" name="Proc. Natl. Acad. Sci. U.S.A.">
        <title>Extensive sampling of basidiomycete genomes demonstrates inadequacy of the white-rot/brown-rot paradigm for wood decay fungi.</title>
        <authorList>
            <person name="Riley R."/>
            <person name="Salamov A.A."/>
            <person name="Brown D.W."/>
            <person name="Nagy L.G."/>
            <person name="Floudas D."/>
            <person name="Held B.W."/>
            <person name="Levasseur A."/>
            <person name="Lombard V."/>
            <person name="Morin E."/>
            <person name="Otillar R."/>
            <person name="Lindquist E.A."/>
            <person name="Sun H."/>
            <person name="LaButti K.M."/>
            <person name="Schmutz J."/>
            <person name="Jabbour D."/>
            <person name="Luo H."/>
            <person name="Baker S.E."/>
            <person name="Pisabarro A.G."/>
            <person name="Walton J.D."/>
            <person name="Blanchette R.A."/>
            <person name="Henrissat B."/>
            <person name="Martin F."/>
            <person name="Cullen D."/>
            <person name="Hibbett D.S."/>
            <person name="Grigoriev I.V."/>
        </authorList>
    </citation>
    <scope>NUCLEOTIDE SEQUENCE [LARGE SCALE GENOMIC DNA]</scope>
    <source>
        <strain evidence="4">CBS 339.88</strain>
    </source>
</reference>
<dbReference type="AlphaFoldDB" id="A0A067S7E3"/>
<feature type="region of interest" description="Disordered" evidence="2">
    <location>
        <begin position="1"/>
        <end position="22"/>
    </location>
</feature>
<dbReference type="EMBL" id="KL142432">
    <property type="protein sequence ID" value="KDR65817.1"/>
    <property type="molecule type" value="Genomic_DNA"/>
</dbReference>
<dbReference type="HOGENOM" id="CLU_801794_0_0_1"/>
<evidence type="ECO:0000313" key="3">
    <source>
        <dbReference type="EMBL" id="KDR65817.1"/>
    </source>
</evidence>
<evidence type="ECO:0000256" key="2">
    <source>
        <dbReference type="SAM" id="MobiDB-lite"/>
    </source>
</evidence>
<proteinExistence type="predicted"/>
<organism evidence="3 4">
    <name type="scientific">Galerina marginata (strain CBS 339.88)</name>
    <dbReference type="NCBI Taxonomy" id="685588"/>
    <lineage>
        <taxon>Eukaryota</taxon>
        <taxon>Fungi</taxon>
        <taxon>Dikarya</taxon>
        <taxon>Basidiomycota</taxon>
        <taxon>Agaricomycotina</taxon>
        <taxon>Agaricomycetes</taxon>
        <taxon>Agaricomycetidae</taxon>
        <taxon>Agaricales</taxon>
        <taxon>Agaricineae</taxon>
        <taxon>Strophariaceae</taxon>
        <taxon>Galerina</taxon>
    </lineage>
</organism>
<gene>
    <name evidence="3" type="ORF">GALMADRAFT_148402</name>
</gene>
<keyword evidence="4" id="KW-1185">Reference proteome</keyword>
<dbReference type="STRING" id="685588.A0A067S7E3"/>